<organism evidence="9 10">
    <name type="scientific">Kaistia terrae</name>
    <dbReference type="NCBI Taxonomy" id="537017"/>
    <lineage>
        <taxon>Bacteria</taxon>
        <taxon>Pseudomonadati</taxon>
        <taxon>Pseudomonadota</taxon>
        <taxon>Alphaproteobacteria</taxon>
        <taxon>Hyphomicrobiales</taxon>
        <taxon>Kaistiaceae</taxon>
        <taxon>Kaistia</taxon>
    </lineage>
</organism>
<feature type="transmembrane region" description="Helical" evidence="7">
    <location>
        <begin position="60"/>
        <end position="80"/>
    </location>
</feature>
<dbReference type="Gene3D" id="1.20.144.10">
    <property type="entry name" value="Phosphatidic acid phosphatase type 2/haloperoxidase"/>
    <property type="match status" value="1"/>
</dbReference>
<gene>
    <name evidence="9" type="ORF">ACFPP9_16810</name>
</gene>
<feature type="transmembrane region" description="Helical" evidence="7">
    <location>
        <begin position="124"/>
        <end position="145"/>
    </location>
</feature>
<dbReference type="SUPFAM" id="SSF48317">
    <property type="entry name" value="Acid phosphatase/Vanadium-dependent haloperoxidase"/>
    <property type="match status" value="1"/>
</dbReference>
<protein>
    <submittedName>
        <fullName evidence="9">Bifunctional DedA family/phosphatase PAP2 family protein</fullName>
    </submittedName>
</protein>
<dbReference type="EMBL" id="JBHSML010000007">
    <property type="protein sequence ID" value="MFC5517448.1"/>
    <property type="molecule type" value="Genomic_DNA"/>
</dbReference>
<dbReference type="InterPro" id="IPR032816">
    <property type="entry name" value="VTT_dom"/>
</dbReference>
<keyword evidence="4 7" id="KW-0812">Transmembrane</keyword>
<keyword evidence="6 7" id="KW-0472">Membrane</keyword>
<feature type="transmembrane region" description="Helical" evidence="7">
    <location>
        <begin position="450"/>
        <end position="469"/>
    </location>
</feature>
<evidence type="ECO:0000256" key="2">
    <source>
        <dbReference type="ARBA" id="ARBA00010792"/>
    </source>
</evidence>
<name>A0ABW0PZC1_9HYPH</name>
<accession>A0ABW0PZC1</accession>
<evidence type="ECO:0000256" key="1">
    <source>
        <dbReference type="ARBA" id="ARBA00004651"/>
    </source>
</evidence>
<reference evidence="10" key="1">
    <citation type="journal article" date="2019" name="Int. J. Syst. Evol. Microbiol.">
        <title>The Global Catalogue of Microorganisms (GCM) 10K type strain sequencing project: providing services to taxonomists for standard genome sequencing and annotation.</title>
        <authorList>
            <consortium name="The Broad Institute Genomics Platform"/>
            <consortium name="The Broad Institute Genome Sequencing Center for Infectious Disease"/>
            <person name="Wu L."/>
            <person name="Ma J."/>
        </authorList>
    </citation>
    <scope>NUCLEOTIDE SEQUENCE [LARGE SCALE GENOMIC DNA]</scope>
    <source>
        <strain evidence="10">KACC 12633</strain>
    </source>
</reference>
<evidence type="ECO:0000256" key="3">
    <source>
        <dbReference type="ARBA" id="ARBA00022475"/>
    </source>
</evidence>
<feature type="domain" description="Phosphatidic acid phosphatase type 2/haloperoxidase" evidence="8">
    <location>
        <begin position="326"/>
        <end position="436"/>
    </location>
</feature>
<comment type="subcellular location">
    <subcellularLocation>
        <location evidence="1">Cell membrane</location>
        <topology evidence="1">Multi-pass membrane protein</topology>
    </subcellularLocation>
</comment>
<comment type="caution">
    <text evidence="9">The sequence shown here is derived from an EMBL/GenBank/DDBJ whole genome shotgun (WGS) entry which is preliminary data.</text>
</comment>
<evidence type="ECO:0000256" key="7">
    <source>
        <dbReference type="SAM" id="Phobius"/>
    </source>
</evidence>
<evidence type="ECO:0000256" key="5">
    <source>
        <dbReference type="ARBA" id="ARBA00022989"/>
    </source>
</evidence>
<feature type="transmembrane region" description="Helical" evidence="7">
    <location>
        <begin position="21"/>
        <end position="54"/>
    </location>
</feature>
<dbReference type="CDD" id="cd03392">
    <property type="entry name" value="PAP2_like_2"/>
    <property type="match status" value="1"/>
</dbReference>
<evidence type="ECO:0000313" key="10">
    <source>
        <dbReference type="Proteomes" id="UP001596150"/>
    </source>
</evidence>
<dbReference type="Pfam" id="PF01569">
    <property type="entry name" value="PAP2"/>
    <property type="match status" value="1"/>
</dbReference>
<keyword evidence="3" id="KW-1003">Cell membrane</keyword>
<evidence type="ECO:0000313" key="9">
    <source>
        <dbReference type="EMBL" id="MFC5517448.1"/>
    </source>
</evidence>
<dbReference type="RefSeq" id="WP_266346248.1">
    <property type="nucleotide sequence ID" value="NZ_JAPKNH010000014.1"/>
</dbReference>
<comment type="similarity">
    <text evidence="2">Belongs to the DedA family.</text>
</comment>
<dbReference type="InterPro" id="IPR036938">
    <property type="entry name" value="PAP2/HPO_sf"/>
</dbReference>
<feature type="transmembrane region" description="Helical" evidence="7">
    <location>
        <begin position="326"/>
        <end position="350"/>
    </location>
</feature>
<sequence length="684" mass="72456">MNNWLQDFVELVAQHPHWAGVLVFVTAMAESIAVVGMFVPGTAILIGIGAVAGLGELPLWPILIWATLGAIAGDGVSYWLGHRYKEPIRSSWPFRQRPELFEKGEAFFHRFGSMSVAIGRFVPGVRAIIPVVAGVVGMSPLRFYIVNILSALVWAPAHILPGAGMGLALGVLGSIAGRLVAVVVGALIAVGLVVWVVHLGVRWVAPGLSRRYRRFVIGCKRRGTLFDRAIVYVLDPDDPGTSTLIVMGVATILLARGFVDLAGDVLMRESITRMDAAVSTLVQGWRTPGFDTVMIVITSIGDGVVIIPVLIAAVAWLLFRGKRKLAGGLLLTMALAALAVPVLKSVLLIPRPIDLYSGADSFSFPSGHATASAALYASIAWLATHNAPLRLKILGFALAGILVGSIAASRIYLAAHWPSDVLAGLMLGTALAAIYALVFRRTDTSKLQPLRLVGVVLAMIVVAGGWRIATNFPSAVEAYRPRVTETTLVEANWLDGGWSVLAAERAELDGSEGGALPLQADIDIATLRAALAAAGWQSAPGGDAVGFARFLSPDAAIGELPPLPLTHAGRFAALTMVRPLGPDSRLVLRFWPTTHRIESAAANYPIYQGGLTQERVSHPFRLATLLHGSELAAEAQLERIGPLAGTSGILVQPRRLADRPVLLLARPQPSFPKPPLGSSGSAAP</sequence>
<proteinExistence type="inferred from homology"/>
<feature type="transmembrane region" description="Helical" evidence="7">
    <location>
        <begin position="151"/>
        <end position="172"/>
    </location>
</feature>
<feature type="transmembrane region" description="Helical" evidence="7">
    <location>
        <begin position="421"/>
        <end position="438"/>
    </location>
</feature>
<dbReference type="Pfam" id="PF09335">
    <property type="entry name" value="VTT_dom"/>
    <property type="match status" value="1"/>
</dbReference>
<dbReference type="SMART" id="SM00014">
    <property type="entry name" value="acidPPc"/>
    <property type="match status" value="1"/>
</dbReference>
<evidence type="ECO:0000259" key="8">
    <source>
        <dbReference type="SMART" id="SM00014"/>
    </source>
</evidence>
<dbReference type="Proteomes" id="UP001596150">
    <property type="component" value="Unassembled WGS sequence"/>
</dbReference>
<keyword evidence="5 7" id="KW-1133">Transmembrane helix</keyword>
<dbReference type="InterPro" id="IPR032818">
    <property type="entry name" value="DedA-like"/>
</dbReference>
<feature type="transmembrane region" description="Helical" evidence="7">
    <location>
        <begin position="293"/>
        <end position="319"/>
    </location>
</feature>
<evidence type="ECO:0000256" key="6">
    <source>
        <dbReference type="ARBA" id="ARBA00023136"/>
    </source>
</evidence>
<feature type="transmembrane region" description="Helical" evidence="7">
    <location>
        <begin position="362"/>
        <end position="382"/>
    </location>
</feature>
<dbReference type="PANTHER" id="PTHR30353">
    <property type="entry name" value="INNER MEMBRANE PROTEIN DEDA-RELATED"/>
    <property type="match status" value="1"/>
</dbReference>
<feature type="transmembrane region" description="Helical" evidence="7">
    <location>
        <begin position="179"/>
        <end position="201"/>
    </location>
</feature>
<keyword evidence="10" id="KW-1185">Reference proteome</keyword>
<dbReference type="PANTHER" id="PTHR30353:SF15">
    <property type="entry name" value="INNER MEMBRANE PROTEIN YABI"/>
    <property type="match status" value="1"/>
</dbReference>
<evidence type="ECO:0000256" key="4">
    <source>
        <dbReference type="ARBA" id="ARBA00022692"/>
    </source>
</evidence>
<feature type="transmembrane region" description="Helical" evidence="7">
    <location>
        <begin position="394"/>
        <end position="415"/>
    </location>
</feature>
<dbReference type="InterPro" id="IPR000326">
    <property type="entry name" value="PAP2/HPO"/>
</dbReference>